<evidence type="ECO:0000313" key="3">
    <source>
        <dbReference type="EMBL" id="MFC7434809.1"/>
    </source>
</evidence>
<proteinExistence type="predicted"/>
<dbReference type="Proteomes" id="UP001596495">
    <property type="component" value="Unassembled WGS sequence"/>
</dbReference>
<dbReference type="Gene3D" id="3.30.420.380">
    <property type="match status" value="1"/>
</dbReference>
<feature type="domain" description="GspL cytoplasmic actin-ATPase-like" evidence="2">
    <location>
        <begin position="24"/>
        <end position="133"/>
    </location>
</feature>
<name>A0ABW2R9R2_9BURK</name>
<evidence type="ECO:0000256" key="1">
    <source>
        <dbReference type="SAM" id="MobiDB-lite"/>
    </source>
</evidence>
<dbReference type="NCBIfam" id="TIGR01709">
    <property type="entry name" value="typeII_sec_gspL"/>
    <property type="match status" value="1"/>
</dbReference>
<evidence type="ECO:0000259" key="2">
    <source>
        <dbReference type="Pfam" id="PF05134"/>
    </source>
</evidence>
<dbReference type="InterPro" id="IPR024230">
    <property type="entry name" value="GspL_cyto_dom"/>
</dbReference>
<dbReference type="SUPFAM" id="SSF53067">
    <property type="entry name" value="Actin-like ATPase domain"/>
    <property type="match status" value="1"/>
</dbReference>
<reference evidence="4" key="1">
    <citation type="journal article" date="2019" name="Int. J. Syst. Evol. Microbiol.">
        <title>The Global Catalogue of Microorganisms (GCM) 10K type strain sequencing project: providing services to taxonomists for standard genome sequencing and annotation.</title>
        <authorList>
            <consortium name="The Broad Institute Genomics Platform"/>
            <consortium name="The Broad Institute Genome Sequencing Center for Infectious Disease"/>
            <person name="Wu L."/>
            <person name="Ma J."/>
        </authorList>
    </citation>
    <scope>NUCLEOTIDE SEQUENCE [LARGE SCALE GENOMIC DNA]</scope>
    <source>
        <strain evidence="4">CCUG 54518</strain>
    </source>
</reference>
<dbReference type="EMBL" id="JBHTBX010000005">
    <property type="protein sequence ID" value="MFC7434809.1"/>
    <property type="molecule type" value="Genomic_DNA"/>
</dbReference>
<dbReference type="InterPro" id="IPR043129">
    <property type="entry name" value="ATPase_NBD"/>
</dbReference>
<feature type="region of interest" description="Disordered" evidence="1">
    <location>
        <begin position="174"/>
        <end position="196"/>
    </location>
</feature>
<dbReference type="Pfam" id="PF05134">
    <property type="entry name" value="T2SSL"/>
    <property type="match status" value="1"/>
</dbReference>
<evidence type="ECO:0000313" key="4">
    <source>
        <dbReference type="Proteomes" id="UP001596495"/>
    </source>
</evidence>
<organism evidence="3 4">
    <name type="scientific">Hydrogenophaga bisanensis</name>
    <dbReference type="NCBI Taxonomy" id="439611"/>
    <lineage>
        <taxon>Bacteria</taxon>
        <taxon>Pseudomonadati</taxon>
        <taxon>Pseudomonadota</taxon>
        <taxon>Betaproteobacteria</taxon>
        <taxon>Burkholderiales</taxon>
        <taxon>Comamonadaceae</taxon>
        <taxon>Hydrogenophaga</taxon>
    </lineage>
</organism>
<comment type="caution">
    <text evidence="3">The sequence shown here is derived from an EMBL/GenBank/DDBJ whole genome shotgun (WGS) entry which is preliminary data.</text>
</comment>
<keyword evidence="4" id="KW-1185">Reference proteome</keyword>
<protein>
    <submittedName>
        <fullName evidence="3">Type II secretion system protein GspL</fullName>
    </submittedName>
</protein>
<gene>
    <name evidence="3" type="primary">gspL</name>
    <name evidence="3" type="ORF">ACFQNJ_09820</name>
</gene>
<dbReference type="InterPro" id="IPR007812">
    <property type="entry name" value="T2SS_protein-GspL"/>
</dbReference>
<accession>A0ABW2R9R2</accession>
<sequence>MLILSPSLTSNVASDAPFDWVQSASGQAANEHGQTQASLLPRDTEVVLVIPPLAMSWHRVNLPKVPVKRLRAVLDGLLEEKVLQDINELHLALEPGSRPGQTAWVCACDRQWLRSLLERLESAQRPVSRMVPAVWPGRAGEGDATHLAFQAAGTPWLASSTPDGVSLLPLENPVGAQALTGPGQEAGTPGDRDRPGATWLADPSVIALAEDRLGQRFAPLSLSEHLLRCAASPWNLAQFDLSLSSGARMGQRWRQHWRAFFNAPQWRPTRWGLAVLVLACLGGLNTAAWMERRALASKAAAIEQTLRASFPQVAVVLDAPVQMQQELRRLRSASGALGPQDMEALLAAVGRSLPATAPPPTRMTYDGRALVLEGWDGSADTLESVRAALASQGLDARVDAQALRVEAVKD</sequence>
<dbReference type="RefSeq" id="WP_382256585.1">
    <property type="nucleotide sequence ID" value="NZ_JBHTBX010000005.1"/>
</dbReference>